<gene>
    <name evidence="2" type="ORF">CGGC5_15353</name>
</gene>
<sequence>MPRPHVNNAVGRSSPQPAVFVIRVKTIRRRGRPLKNPTPTQEDHLNRGLCTHLTARLCAALRPDPNHPSIPPNANARVVIVYERAADLDSVLMGTRHFSLFESHHLYSVYYGEPRPSMKPRCRLKPMAAEAEMWLTLDSYINDNTEHNSHIQESRRKAESKYVSDDPEAPYLCIQELRLIHVLEADYNKCPAEFKQAVSELPLPPAPEGSVPRLKRTRTAPSYRSQKRARSSSNRRPVGRAYK</sequence>
<evidence type="ECO:0000313" key="2">
    <source>
        <dbReference type="EMBL" id="ELA37876.1"/>
    </source>
</evidence>
<protein>
    <submittedName>
        <fullName evidence="2">Uncharacterized protein</fullName>
    </submittedName>
</protein>
<organism evidence="2">
    <name type="scientific">Colletotrichum fructicola (strain Nara gc5)</name>
    <name type="common">Anthracnose fungus</name>
    <name type="synonym">Colletotrichum gloeosporioides (strain Nara gc5)</name>
    <dbReference type="NCBI Taxonomy" id="1213859"/>
    <lineage>
        <taxon>Eukaryota</taxon>
        <taxon>Fungi</taxon>
        <taxon>Dikarya</taxon>
        <taxon>Ascomycota</taxon>
        <taxon>Pezizomycotina</taxon>
        <taxon>Sordariomycetes</taxon>
        <taxon>Hypocreomycetidae</taxon>
        <taxon>Glomerellales</taxon>
        <taxon>Glomerellaceae</taxon>
        <taxon>Colletotrichum</taxon>
        <taxon>Colletotrichum gloeosporioides species complex</taxon>
    </lineage>
</organism>
<accession>L2GI12</accession>
<dbReference type="EMBL" id="KB020299">
    <property type="protein sequence ID" value="ELA37876.1"/>
    <property type="molecule type" value="Genomic_DNA"/>
</dbReference>
<proteinExistence type="predicted"/>
<name>L2GI12_COLFN</name>
<feature type="region of interest" description="Disordered" evidence="1">
    <location>
        <begin position="201"/>
        <end position="243"/>
    </location>
</feature>
<dbReference type="HOGENOM" id="CLU_1142529_0_0_1"/>
<evidence type="ECO:0000256" key="1">
    <source>
        <dbReference type="SAM" id="MobiDB-lite"/>
    </source>
</evidence>
<reference evidence="2" key="1">
    <citation type="submission" date="2012-08" db="EMBL/GenBank/DDBJ databases">
        <title>Genome analysis of Colletotrichum orbiculare and Colletotrichum fructicola.</title>
        <authorList>
            <person name="Gan P.H.P."/>
            <person name="Ikeda K."/>
            <person name="Irieda H."/>
            <person name="Narusaka M."/>
            <person name="O'Connell R.J."/>
            <person name="Narusaka Y."/>
            <person name="Takano Y."/>
            <person name="Kubo Y."/>
            <person name="Shirasu K."/>
        </authorList>
    </citation>
    <scope>NUCLEOTIDE SEQUENCE</scope>
    <source>
        <strain evidence="2">Nara gc5</strain>
    </source>
</reference>
<dbReference type="AlphaFoldDB" id="L2GI12"/>